<dbReference type="Proteomes" id="UP000887565">
    <property type="component" value="Unplaced"/>
</dbReference>
<name>A0A915K2D2_ROMCU</name>
<reference evidence="2" key="1">
    <citation type="submission" date="2022-11" db="UniProtKB">
        <authorList>
            <consortium name="WormBaseParasite"/>
        </authorList>
    </citation>
    <scope>IDENTIFICATION</scope>
</reference>
<accession>A0A915K2D2</accession>
<sequence>MDPKNERRAVYWNNYGTCLFRRNGTQSTEHDLGTEMQTIFGASRPDIILSTRFDPNANESSSNSRTDKFSSFFLHFLRQLPFSELFGASVDEQFVDIYIFTVTGTKTNNILVNDFAINDWVFFLYKIDFE</sequence>
<evidence type="ECO:0000313" key="1">
    <source>
        <dbReference type="Proteomes" id="UP000887565"/>
    </source>
</evidence>
<keyword evidence="1" id="KW-1185">Reference proteome</keyword>
<dbReference type="WBParaSite" id="nRc.2.0.1.t31978-RA">
    <property type="protein sequence ID" value="nRc.2.0.1.t31978-RA"/>
    <property type="gene ID" value="nRc.2.0.1.g31978"/>
</dbReference>
<proteinExistence type="predicted"/>
<protein>
    <submittedName>
        <fullName evidence="2">Uncharacterized protein</fullName>
    </submittedName>
</protein>
<dbReference type="AlphaFoldDB" id="A0A915K2D2"/>
<organism evidence="1 2">
    <name type="scientific">Romanomermis culicivorax</name>
    <name type="common">Nematode worm</name>
    <dbReference type="NCBI Taxonomy" id="13658"/>
    <lineage>
        <taxon>Eukaryota</taxon>
        <taxon>Metazoa</taxon>
        <taxon>Ecdysozoa</taxon>
        <taxon>Nematoda</taxon>
        <taxon>Enoplea</taxon>
        <taxon>Dorylaimia</taxon>
        <taxon>Mermithida</taxon>
        <taxon>Mermithoidea</taxon>
        <taxon>Mermithidae</taxon>
        <taxon>Romanomermis</taxon>
    </lineage>
</organism>
<evidence type="ECO:0000313" key="2">
    <source>
        <dbReference type="WBParaSite" id="nRc.2.0.1.t31978-RA"/>
    </source>
</evidence>